<proteinExistence type="predicted"/>
<comment type="subcellular location">
    <subcellularLocation>
        <location evidence="1">Cell projection</location>
        <location evidence="1">Stereocilium</location>
    </subcellularLocation>
</comment>
<name>A0A3P8XXK6_ESOLU</name>
<dbReference type="AlphaFoldDB" id="A0A3P8XXK6"/>
<evidence type="ECO:0000256" key="2">
    <source>
        <dbReference type="ARBA" id="ARBA00022729"/>
    </source>
</evidence>
<evidence type="ECO:0000259" key="4">
    <source>
        <dbReference type="SMART" id="SM00210"/>
    </source>
</evidence>
<reference evidence="6" key="1">
    <citation type="journal article" date="2014" name="PLoS ONE">
        <title>The genome and linkage map of the northern pike (Esox lucius): conserved synteny revealed between the salmonid sister group and the Neoteleostei.</title>
        <authorList>
            <person name="Rondeau E.B."/>
            <person name="Minkley D.R."/>
            <person name="Leong J.S."/>
            <person name="Messmer A.M."/>
            <person name="Jantzen J.R."/>
            <person name="von Schalburg K.R."/>
            <person name="Lemon C."/>
            <person name="Bird N.H."/>
            <person name="Koop B.F."/>
        </authorList>
    </citation>
    <scope>NUCLEOTIDE SEQUENCE</scope>
</reference>
<reference evidence="5" key="2">
    <citation type="submission" date="2020-02" db="EMBL/GenBank/DDBJ databases">
        <title>Esox lucius (northern pike) genome, fEsoLuc1, primary haplotype.</title>
        <authorList>
            <person name="Myers G."/>
            <person name="Karagic N."/>
            <person name="Meyer A."/>
            <person name="Pippel M."/>
            <person name="Reichard M."/>
            <person name="Winkler S."/>
            <person name="Tracey A."/>
            <person name="Sims Y."/>
            <person name="Howe K."/>
            <person name="Rhie A."/>
            <person name="Formenti G."/>
            <person name="Durbin R."/>
            <person name="Fedrigo O."/>
            <person name="Jarvis E.D."/>
        </authorList>
    </citation>
    <scope>NUCLEOTIDE SEQUENCE [LARGE SCALE GENOMIC DNA]</scope>
</reference>
<dbReference type="STRING" id="8010.ENSELUP00000009171"/>
<dbReference type="SUPFAM" id="SSF49899">
    <property type="entry name" value="Concanavalin A-like lectins/glucanases"/>
    <property type="match status" value="1"/>
</dbReference>
<dbReference type="GO" id="GO:0007165">
    <property type="term" value="P:signal transduction"/>
    <property type="evidence" value="ECO:0007669"/>
    <property type="project" value="TreeGrafter"/>
</dbReference>
<dbReference type="InterPro" id="IPR013320">
    <property type="entry name" value="ConA-like_dom_sf"/>
</dbReference>
<dbReference type="Gene3D" id="2.60.120.200">
    <property type="match status" value="1"/>
</dbReference>
<evidence type="ECO:0000313" key="5">
    <source>
        <dbReference type="Ensembl" id="ENSELUP00000009171.2"/>
    </source>
</evidence>
<organism evidence="5 6">
    <name type="scientific">Esox lucius</name>
    <name type="common">Northern pike</name>
    <dbReference type="NCBI Taxonomy" id="8010"/>
    <lineage>
        <taxon>Eukaryota</taxon>
        <taxon>Metazoa</taxon>
        <taxon>Chordata</taxon>
        <taxon>Craniata</taxon>
        <taxon>Vertebrata</taxon>
        <taxon>Euteleostomi</taxon>
        <taxon>Actinopterygii</taxon>
        <taxon>Neopterygii</taxon>
        <taxon>Teleostei</taxon>
        <taxon>Protacanthopterygii</taxon>
        <taxon>Esociformes</taxon>
        <taxon>Esocidae</taxon>
        <taxon>Esox</taxon>
    </lineage>
</organism>
<dbReference type="Bgee" id="ENSELUG00000009812">
    <property type="expression patterns" value="Expressed in mesonephros and 1 other cell type or tissue"/>
</dbReference>
<dbReference type="InParanoid" id="A0A3P8XXK6"/>
<accession>A0A3P8XXK6</accession>
<dbReference type="InterPro" id="IPR048287">
    <property type="entry name" value="TSPN-like_N"/>
</dbReference>
<dbReference type="GeneTree" id="ENSGT00510000047718"/>
<dbReference type="GO" id="GO:0032420">
    <property type="term" value="C:stereocilium"/>
    <property type="evidence" value="ECO:0007669"/>
    <property type="project" value="UniProtKB-SubCell"/>
</dbReference>
<reference evidence="5" key="3">
    <citation type="submission" date="2025-08" db="UniProtKB">
        <authorList>
            <consortium name="Ensembl"/>
        </authorList>
    </citation>
    <scope>IDENTIFICATION</scope>
</reference>
<dbReference type="OMA" id="LRGQLWF"/>
<dbReference type="Proteomes" id="UP000265140">
    <property type="component" value="Chromosome 22"/>
</dbReference>
<dbReference type="SMART" id="SM00210">
    <property type="entry name" value="TSPN"/>
    <property type="match status" value="1"/>
</dbReference>
<dbReference type="InterPro" id="IPR009039">
    <property type="entry name" value="EAR"/>
</dbReference>
<reference evidence="5" key="4">
    <citation type="submission" date="2025-09" db="UniProtKB">
        <authorList>
            <consortium name="Ensembl"/>
        </authorList>
    </citation>
    <scope>IDENTIFICATION</scope>
</reference>
<evidence type="ECO:0000256" key="1">
    <source>
        <dbReference type="ARBA" id="ARBA00004645"/>
    </source>
</evidence>
<evidence type="ECO:0000256" key="3">
    <source>
        <dbReference type="ARBA" id="ARBA00022737"/>
    </source>
</evidence>
<keyword evidence="6" id="KW-1185">Reference proteome</keyword>
<dbReference type="PANTHER" id="PTHR15261:SF6">
    <property type="entry name" value="THROMBOSPONDIN-TYPE LAMININ G DOMAIN AND EAR REPEAT-CONTAINING PROTEIN"/>
    <property type="match status" value="1"/>
</dbReference>
<dbReference type="Ensembl" id="ENSELUT00000004308.3">
    <property type="protein sequence ID" value="ENSELUP00000009171.2"/>
    <property type="gene ID" value="ENSELUG00000009812.3"/>
</dbReference>
<sequence length="642" mass="72438">TVAGGVTGAGVHLVRSGGVRGIRLSRPHQSLGFPFSQLFANCQLFPREFSIVTTLKVTSIAPKKSEYIFSLVDETEEDSSRGHGRLLIGLRFSRERLHFLLRGRSGHVMKQWVFQGIRLADDRWHTFVLAFSGHYATLTVDCHTALKVTLSSDLSVQGSRFHIGSRGRWKGLFSGLIRQLVLVPGTDATPRVCPSSNRGPAELSVPALLLDQPAKETDVPLPSHDSPPALEADVRVSLGKERSCSDSFKGQLWFNPVRRGLYLCDGTVWVPVLQESQRLDYVLEHQVLSTSSETYDVEVFSIPGLGLMAAMAHRSPSLGSAVYLWRDGAFHLYQNISTHGALSWTHFTMGKHIFLVVSNYRESTGNEEKVEKDELSVIFRWNKKAQKFVRYQTLKTHCARDWEAFSIQGHTYLAVANHRQGNVNHTIDSVIYKWNSGTELFEPHQALQTSGAYDWESFTVGPYHFLVVANAFDGLTTEVDSVIYIWVDGSFRVFQTIKTFCATDWEMFQIGSRVFLVVANGRQLHGNGSGRYAINSTIYELDMSSQLFLRFQEIFTYSALDWEFFTVGEDSYLVVANSFDGESYSLNSIIYRWQGYEGFVPIHRLPTIGCSDWEFFKSGEESYLIYSSATARLSKVFRLKTH</sequence>
<dbReference type="PANTHER" id="PTHR15261">
    <property type="entry name" value="THROMBOSPONDIN-TYPE LAMININ G DOMAIN AND EAR REPEAT-CONTAINING"/>
    <property type="match status" value="1"/>
</dbReference>
<feature type="domain" description="Thrombospondin-like N-terminal" evidence="4">
    <location>
        <begin position="4"/>
        <end position="186"/>
    </location>
</feature>
<dbReference type="InterPro" id="IPR005492">
    <property type="entry name" value="EPTP"/>
</dbReference>
<keyword evidence="2" id="KW-0732">Signal</keyword>
<dbReference type="PROSITE" id="PS50912">
    <property type="entry name" value="EAR"/>
    <property type="match status" value="6"/>
</dbReference>
<dbReference type="Pfam" id="PF03736">
    <property type="entry name" value="EPTP"/>
    <property type="match status" value="6"/>
</dbReference>
<protein>
    <recommendedName>
        <fullName evidence="4">Thrombospondin-like N-terminal domain-containing protein</fullName>
    </recommendedName>
</protein>
<keyword evidence="3" id="KW-0677">Repeat</keyword>
<evidence type="ECO:0000313" key="6">
    <source>
        <dbReference type="Proteomes" id="UP000265140"/>
    </source>
</evidence>